<sequence>MTHRGCHIHGDPRTIMILRRNPIEAHHRPRPNTWRKRLHGPTIATNSILPVVRLKDRLSPTLGHFYPKGSIDGPTLEYDASDAMHIKESTLRVICDPSRKNAGLLTEREHEGKSEGTHPTVSHSVFVDPTIITVCFAVF</sequence>
<protein>
    <submittedName>
        <fullName evidence="1">Uncharacterized protein</fullName>
    </submittedName>
</protein>
<reference evidence="1 2" key="1">
    <citation type="journal article" date="2016" name="Nat. Commun.">
        <title>Extremotolerant tardigrade genome and improved radiotolerance of human cultured cells by tardigrade-unique protein.</title>
        <authorList>
            <person name="Hashimoto T."/>
            <person name="Horikawa D.D."/>
            <person name="Saito Y."/>
            <person name="Kuwahara H."/>
            <person name="Kozuka-Hata H."/>
            <person name="Shin-I T."/>
            <person name="Minakuchi Y."/>
            <person name="Ohishi K."/>
            <person name="Motoyama A."/>
            <person name="Aizu T."/>
            <person name="Enomoto A."/>
            <person name="Kondo K."/>
            <person name="Tanaka S."/>
            <person name="Hara Y."/>
            <person name="Koshikawa S."/>
            <person name="Sagara H."/>
            <person name="Miura T."/>
            <person name="Yokobori S."/>
            <person name="Miyagawa K."/>
            <person name="Suzuki Y."/>
            <person name="Kubo T."/>
            <person name="Oyama M."/>
            <person name="Kohara Y."/>
            <person name="Fujiyama A."/>
            <person name="Arakawa K."/>
            <person name="Katayama T."/>
            <person name="Toyoda A."/>
            <person name="Kunieda T."/>
        </authorList>
    </citation>
    <scope>NUCLEOTIDE SEQUENCE [LARGE SCALE GENOMIC DNA]</scope>
    <source>
        <strain evidence="1 2">YOKOZUNA-1</strain>
    </source>
</reference>
<comment type="caution">
    <text evidence="1">The sequence shown here is derived from an EMBL/GenBank/DDBJ whole genome shotgun (WGS) entry which is preliminary data.</text>
</comment>
<accession>A0A1D1UIG1</accession>
<evidence type="ECO:0000313" key="1">
    <source>
        <dbReference type="EMBL" id="GAU89231.1"/>
    </source>
</evidence>
<evidence type="ECO:0000313" key="2">
    <source>
        <dbReference type="Proteomes" id="UP000186922"/>
    </source>
</evidence>
<organism evidence="1 2">
    <name type="scientific">Ramazzottius varieornatus</name>
    <name type="common">Water bear</name>
    <name type="synonym">Tardigrade</name>
    <dbReference type="NCBI Taxonomy" id="947166"/>
    <lineage>
        <taxon>Eukaryota</taxon>
        <taxon>Metazoa</taxon>
        <taxon>Ecdysozoa</taxon>
        <taxon>Tardigrada</taxon>
        <taxon>Eutardigrada</taxon>
        <taxon>Parachela</taxon>
        <taxon>Hypsibioidea</taxon>
        <taxon>Ramazzottiidae</taxon>
        <taxon>Ramazzottius</taxon>
    </lineage>
</organism>
<proteinExistence type="predicted"/>
<dbReference type="AlphaFoldDB" id="A0A1D1UIG1"/>
<dbReference type="EMBL" id="BDGG01000001">
    <property type="protein sequence ID" value="GAU89231.1"/>
    <property type="molecule type" value="Genomic_DNA"/>
</dbReference>
<name>A0A1D1UIG1_RAMVA</name>
<keyword evidence="2" id="KW-1185">Reference proteome</keyword>
<dbReference type="Proteomes" id="UP000186922">
    <property type="component" value="Unassembled WGS sequence"/>
</dbReference>
<gene>
    <name evidence="1" type="primary">RvY_01807-1</name>
    <name evidence="1" type="synonym">RvY_01807.1</name>
    <name evidence="1" type="ORF">RvY_01807</name>
</gene>